<evidence type="ECO:0000313" key="2">
    <source>
        <dbReference type="EMBL" id="KXJ94690.1"/>
    </source>
</evidence>
<name>A0A136JC15_9PEZI</name>
<organism evidence="2 3">
    <name type="scientific">Microdochium bolleyi</name>
    <dbReference type="NCBI Taxonomy" id="196109"/>
    <lineage>
        <taxon>Eukaryota</taxon>
        <taxon>Fungi</taxon>
        <taxon>Dikarya</taxon>
        <taxon>Ascomycota</taxon>
        <taxon>Pezizomycotina</taxon>
        <taxon>Sordariomycetes</taxon>
        <taxon>Xylariomycetidae</taxon>
        <taxon>Xylariales</taxon>
        <taxon>Microdochiaceae</taxon>
        <taxon>Microdochium</taxon>
    </lineage>
</organism>
<dbReference type="AlphaFoldDB" id="A0A136JC15"/>
<evidence type="ECO:0000313" key="3">
    <source>
        <dbReference type="Proteomes" id="UP000070501"/>
    </source>
</evidence>
<reference evidence="3" key="1">
    <citation type="submission" date="2016-02" db="EMBL/GenBank/DDBJ databases">
        <title>Draft genome sequence of Microdochium bolleyi, a fungal endophyte of beachgrass.</title>
        <authorList>
            <consortium name="DOE Joint Genome Institute"/>
            <person name="David A.S."/>
            <person name="May G."/>
            <person name="Haridas S."/>
            <person name="Lim J."/>
            <person name="Wang M."/>
            <person name="Labutti K."/>
            <person name="Lipzen A."/>
            <person name="Barry K."/>
            <person name="Grigoriev I.V."/>
        </authorList>
    </citation>
    <scope>NUCLEOTIDE SEQUENCE [LARGE SCALE GENOMIC DNA]</scope>
    <source>
        <strain evidence="3">J235TASD1</strain>
    </source>
</reference>
<proteinExistence type="predicted"/>
<accession>A0A136JC15</accession>
<protein>
    <submittedName>
        <fullName evidence="2">Uncharacterized protein</fullName>
    </submittedName>
</protein>
<gene>
    <name evidence="2" type="ORF">Micbo1qcDRAFT_159947</name>
</gene>
<feature type="compositionally biased region" description="Polar residues" evidence="1">
    <location>
        <begin position="87"/>
        <end position="97"/>
    </location>
</feature>
<keyword evidence="3" id="KW-1185">Reference proteome</keyword>
<dbReference type="EMBL" id="KQ964247">
    <property type="protein sequence ID" value="KXJ94690.1"/>
    <property type="molecule type" value="Genomic_DNA"/>
</dbReference>
<sequence>MLQGCPRAIMRTRSVRFFTATCFSITSGVRRAPANHRSGARQRWGAAFATRHMLQLWSPLATSASGPGTPFPSFDRPLVKSRACRRPSSQTTEGRTV</sequence>
<evidence type="ECO:0000256" key="1">
    <source>
        <dbReference type="SAM" id="MobiDB-lite"/>
    </source>
</evidence>
<dbReference type="InParanoid" id="A0A136JC15"/>
<dbReference type="Proteomes" id="UP000070501">
    <property type="component" value="Unassembled WGS sequence"/>
</dbReference>
<feature type="region of interest" description="Disordered" evidence="1">
    <location>
        <begin position="63"/>
        <end position="97"/>
    </location>
</feature>